<comment type="caution">
    <text evidence="1">The sequence shown here is derived from an EMBL/GenBank/DDBJ whole genome shotgun (WGS) entry which is preliminary data.</text>
</comment>
<dbReference type="Proteomes" id="UP000472676">
    <property type="component" value="Unassembled WGS sequence"/>
</dbReference>
<proteinExistence type="predicted"/>
<sequence length="370" mass="40341">MVLERAAISSPQLRELKAARMRAEATPNDAAAAIAYARLAIELGRQQADPRFYGNAEAALAPWDATPAPPLEIAWLRAVLRQQRHDFDGARAELDALLQREPAYAPALLTRAVIHLVQGRPRDAQRDCTALIGQASVPIIGSCAAAALSEQGQAEHALRTLAALNTQVSAGIPFDQRSWGLTLAAEINARMEHDDDARAAFDRARAAIAAAGDHDPYFQVAEADFLLDQHEPAAVVERLRNETRNNNALLRLTLAESQLPDAASQASAKKHIEMLGERFAATRARGEATHRREEARYLLELRHDPDAALKLAVGNWNVQREPLDARIFLECAVAARAPDAARPVLEWMKQTGIEDPRLHRLAAQLPGGGS</sequence>
<accession>A0A6M2BW09</accession>
<dbReference type="AlphaFoldDB" id="A0A6M2BW09"/>
<dbReference type="SUPFAM" id="SSF48452">
    <property type="entry name" value="TPR-like"/>
    <property type="match status" value="1"/>
</dbReference>
<dbReference type="RefSeq" id="WP_166260370.1">
    <property type="nucleotide sequence ID" value="NZ_JAAMOW010000009.1"/>
</dbReference>
<evidence type="ECO:0000313" key="1">
    <source>
        <dbReference type="EMBL" id="NGY06574.1"/>
    </source>
</evidence>
<evidence type="ECO:0000313" key="2">
    <source>
        <dbReference type="Proteomes" id="UP000472676"/>
    </source>
</evidence>
<protein>
    <recommendedName>
        <fullName evidence="3">Tetratricopeptide repeat protein</fullName>
    </recommendedName>
</protein>
<gene>
    <name evidence="1" type="ORF">G7Y85_17500</name>
</gene>
<organism evidence="1 2">
    <name type="scientific">Solimonas terrae</name>
    <dbReference type="NCBI Taxonomy" id="1396819"/>
    <lineage>
        <taxon>Bacteria</taxon>
        <taxon>Pseudomonadati</taxon>
        <taxon>Pseudomonadota</taxon>
        <taxon>Gammaproteobacteria</taxon>
        <taxon>Nevskiales</taxon>
        <taxon>Nevskiaceae</taxon>
        <taxon>Solimonas</taxon>
    </lineage>
</organism>
<dbReference type="InterPro" id="IPR011990">
    <property type="entry name" value="TPR-like_helical_dom_sf"/>
</dbReference>
<dbReference type="Gene3D" id="1.25.40.10">
    <property type="entry name" value="Tetratricopeptide repeat domain"/>
    <property type="match status" value="1"/>
</dbReference>
<reference evidence="1 2" key="1">
    <citation type="journal article" date="2014" name="Int. J. Syst. Evol. Microbiol.">
        <title>Solimonas terrae sp. nov., isolated from soil.</title>
        <authorList>
            <person name="Kim S.J."/>
            <person name="Moon J.Y."/>
            <person name="Weon H.Y."/>
            <person name="Ahn J.H."/>
            <person name="Chen W.M."/>
            <person name="Kwon S.W."/>
        </authorList>
    </citation>
    <scope>NUCLEOTIDE SEQUENCE [LARGE SCALE GENOMIC DNA]</scope>
    <source>
        <strain evidence="1 2">KIS83-12</strain>
    </source>
</reference>
<name>A0A6M2BW09_9GAMM</name>
<evidence type="ECO:0008006" key="3">
    <source>
        <dbReference type="Google" id="ProtNLM"/>
    </source>
</evidence>
<keyword evidence="2" id="KW-1185">Reference proteome</keyword>
<dbReference type="EMBL" id="JAAMOW010000009">
    <property type="protein sequence ID" value="NGY06574.1"/>
    <property type="molecule type" value="Genomic_DNA"/>
</dbReference>